<gene>
    <name evidence="3" type="ORF">KK078_16610</name>
</gene>
<dbReference type="SUPFAM" id="SSF52833">
    <property type="entry name" value="Thioredoxin-like"/>
    <property type="match status" value="1"/>
</dbReference>
<comment type="caution">
    <text evidence="3">The sequence shown here is derived from an EMBL/GenBank/DDBJ whole genome shotgun (WGS) entry which is preliminary data.</text>
</comment>
<reference evidence="3 4" key="1">
    <citation type="submission" date="2021-05" db="EMBL/GenBank/DDBJ databases">
        <title>A Polyphasic approach of four new species of the genus Ohtaekwangia: Ohtaekwangia histidinii sp. nov., Ohtaekwangia cretensis sp. nov., Ohtaekwangia indiensis sp. nov., Ohtaekwangia reichenbachii sp. nov. from diverse environment.</title>
        <authorList>
            <person name="Octaviana S."/>
        </authorList>
    </citation>
    <scope>NUCLEOTIDE SEQUENCE [LARGE SCALE GENOMIC DNA]</scope>
    <source>
        <strain evidence="3 4">PWU37</strain>
    </source>
</reference>
<keyword evidence="4" id="KW-1185">Reference proteome</keyword>
<evidence type="ECO:0000259" key="2">
    <source>
        <dbReference type="PROSITE" id="PS51352"/>
    </source>
</evidence>
<dbReference type="RefSeq" id="WP_254091422.1">
    <property type="nucleotide sequence ID" value="NZ_JAHESC010000023.1"/>
</dbReference>
<evidence type="ECO:0000313" key="4">
    <source>
        <dbReference type="Proteomes" id="UP001319180"/>
    </source>
</evidence>
<dbReference type="Pfam" id="PF00578">
    <property type="entry name" value="AhpC-TSA"/>
    <property type="match status" value="1"/>
</dbReference>
<proteinExistence type="predicted"/>
<dbReference type="PANTHER" id="PTHR43640">
    <property type="entry name" value="OS07G0260300 PROTEIN"/>
    <property type="match status" value="1"/>
</dbReference>
<dbReference type="EMBL" id="JAHESC010000023">
    <property type="protein sequence ID" value="MBT1688195.1"/>
    <property type="molecule type" value="Genomic_DNA"/>
</dbReference>
<organism evidence="3 4">
    <name type="scientific">Dawidia soli</name>
    <dbReference type="NCBI Taxonomy" id="2782352"/>
    <lineage>
        <taxon>Bacteria</taxon>
        <taxon>Pseudomonadati</taxon>
        <taxon>Bacteroidota</taxon>
        <taxon>Cytophagia</taxon>
        <taxon>Cytophagales</taxon>
        <taxon>Chryseotaleaceae</taxon>
        <taxon>Dawidia</taxon>
    </lineage>
</organism>
<dbReference type="InterPro" id="IPR047262">
    <property type="entry name" value="PRX-like1"/>
</dbReference>
<dbReference type="InterPro" id="IPR036249">
    <property type="entry name" value="Thioredoxin-like_sf"/>
</dbReference>
<protein>
    <submittedName>
        <fullName evidence="3">Redoxin domain-containing protein</fullName>
    </submittedName>
</protein>
<dbReference type="GO" id="GO:0016491">
    <property type="term" value="F:oxidoreductase activity"/>
    <property type="evidence" value="ECO:0007669"/>
    <property type="project" value="InterPro"/>
</dbReference>
<dbReference type="Gene3D" id="3.40.30.10">
    <property type="entry name" value="Glutaredoxin"/>
    <property type="match status" value="1"/>
</dbReference>
<dbReference type="AlphaFoldDB" id="A0AAP2DCC7"/>
<dbReference type="InterPro" id="IPR013766">
    <property type="entry name" value="Thioredoxin_domain"/>
</dbReference>
<accession>A0AAP2DCC7</accession>
<name>A0AAP2DCC7_9BACT</name>
<keyword evidence="1" id="KW-0732">Signal</keyword>
<feature type="signal peptide" evidence="1">
    <location>
        <begin position="1"/>
        <end position="19"/>
    </location>
</feature>
<dbReference type="PROSITE" id="PS51352">
    <property type="entry name" value="THIOREDOXIN_2"/>
    <property type="match status" value="1"/>
</dbReference>
<sequence>MKKIIFLFAAAVASLAAHAQEVKDFSLVNVANGKTVSLNTYPSCAGIVIVFTSNACPYDEYYRGRIDKVAREYQDKVPVLLVNAHNDPNESIDNMKKKAAGWSLPYLADKDQVLMTSLGVAKSPSAYLLKNNGGKFTLIYSGAIDDNAQVEADVRHHHLKDAIDIMLANQKVATTEVRPAGCSIRKK</sequence>
<dbReference type="Proteomes" id="UP001319180">
    <property type="component" value="Unassembled WGS sequence"/>
</dbReference>
<dbReference type="InterPro" id="IPR000866">
    <property type="entry name" value="AhpC/TSA"/>
</dbReference>
<feature type="chain" id="PRO_5042822254" evidence="1">
    <location>
        <begin position="20"/>
        <end position="187"/>
    </location>
</feature>
<feature type="domain" description="Thioredoxin" evidence="2">
    <location>
        <begin position="16"/>
        <end position="159"/>
    </location>
</feature>
<dbReference type="PANTHER" id="PTHR43640:SF1">
    <property type="entry name" value="THIOREDOXIN-DEPENDENT PEROXIREDOXIN"/>
    <property type="match status" value="1"/>
</dbReference>
<evidence type="ECO:0000256" key="1">
    <source>
        <dbReference type="SAM" id="SignalP"/>
    </source>
</evidence>
<dbReference type="GO" id="GO:0016209">
    <property type="term" value="F:antioxidant activity"/>
    <property type="evidence" value="ECO:0007669"/>
    <property type="project" value="InterPro"/>
</dbReference>
<evidence type="ECO:0000313" key="3">
    <source>
        <dbReference type="EMBL" id="MBT1688195.1"/>
    </source>
</evidence>